<dbReference type="InterPro" id="IPR050185">
    <property type="entry name" value="Ub_carboxyl-term_hydrolase"/>
</dbReference>
<dbReference type="FunFam" id="3.90.70.10:FF:000048">
    <property type="entry name" value="Ubiquitin carboxyl-terminal hydrolase 31"/>
    <property type="match status" value="1"/>
</dbReference>
<comment type="catalytic activity">
    <reaction evidence="1">
        <text>Thiol-dependent hydrolysis of ester, thioester, amide, peptide and isopeptide bonds formed by the C-terminal Gly of ubiquitin (a 76-residue protein attached to proteins as an intracellular targeting signal).</text>
        <dbReference type="EC" id="3.4.19.12"/>
    </reaction>
</comment>
<feature type="compositionally biased region" description="Basic and acidic residues" evidence="4">
    <location>
        <begin position="626"/>
        <end position="636"/>
    </location>
</feature>
<dbReference type="EC" id="3.4.19.12" evidence="2"/>
<feature type="compositionally biased region" description="Basic and acidic residues" evidence="4">
    <location>
        <begin position="643"/>
        <end position="652"/>
    </location>
</feature>
<evidence type="ECO:0000256" key="1">
    <source>
        <dbReference type="ARBA" id="ARBA00000707"/>
    </source>
</evidence>
<dbReference type="Gene3D" id="3.90.70.10">
    <property type="entry name" value="Cysteine proteinases"/>
    <property type="match status" value="1"/>
</dbReference>
<evidence type="ECO:0000313" key="7">
    <source>
        <dbReference type="Proteomes" id="UP000829720"/>
    </source>
</evidence>
<keyword evidence="7" id="KW-1185">Reference proteome</keyword>
<dbReference type="SUPFAM" id="SSF54001">
    <property type="entry name" value="Cysteine proteinases"/>
    <property type="match status" value="1"/>
</dbReference>
<feature type="domain" description="USP" evidence="5">
    <location>
        <begin position="1"/>
        <end position="461"/>
    </location>
</feature>
<dbReference type="AlphaFoldDB" id="A0A8T3CQG6"/>
<feature type="compositionally biased region" description="Low complexity" evidence="4">
    <location>
        <begin position="866"/>
        <end position="884"/>
    </location>
</feature>
<dbReference type="CDD" id="cd02674">
    <property type="entry name" value="Peptidase_C19R"/>
    <property type="match status" value="1"/>
</dbReference>
<protein>
    <recommendedName>
        <fullName evidence="2">ubiquitinyl hydrolase 1</fullName>
        <ecNumber evidence="2">3.4.19.12</ecNumber>
    </recommendedName>
</protein>
<feature type="region of interest" description="Disordered" evidence="4">
    <location>
        <begin position="318"/>
        <end position="342"/>
    </location>
</feature>
<proteinExistence type="predicted"/>
<feature type="compositionally biased region" description="Low complexity" evidence="4">
    <location>
        <begin position="844"/>
        <end position="853"/>
    </location>
</feature>
<feature type="compositionally biased region" description="Low complexity" evidence="4">
    <location>
        <begin position="712"/>
        <end position="738"/>
    </location>
</feature>
<dbReference type="InterPro" id="IPR018200">
    <property type="entry name" value="USP_CS"/>
</dbReference>
<dbReference type="GO" id="GO:0004843">
    <property type="term" value="F:cysteine-type deubiquitinase activity"/>
    <property type="evidence" value="ECO:0007669"/>
    <property type="project" value="UniProtKB-EC"/>
</dbReference>
<evidence type="ECO:0000256" key="3">
    <source>
        <dbReference type="ARBA" id="ARBA00022801"/>
    </source>
</evidence>
<feature type="compositionally biased region" description="Basic and acidic residues" evidence="4">
    <location>
        <begin position="1002"/>
        <end position="1011"/>
    </location>
</feature>
<sequence length="1031" mass="112023">MRIGVAVPLSSTVSRLRDAVSLETKIPPDQIVLTEMYYDGFHRSFCNDDDDLSIIQESDSIFAFETPETFRLETIRSQRGSLLANLNQNNLKYAAENSRTSSFMQGAMLPPMTNKNTGSDKIILLVCNRACTGHQGRRFGHPFVLYQERTVTWDVLQKEILEKMRHLLRPGVFVQVGPFSLRVVGVVGITYLLPQEEQPLCHPTVERAYKSCGQGGPPHVKIVVEWDKETKDYLFGHTEEEYIPDAESVRLHREQHHHPQACTLAQCFQLYTKEEQLAPDDAWRCPHCKQLQQGRIKLSLWTLPDILILHLKGSDRYGPRPAGHIHGPEQRSQPHPRSPLFSVNQGEMDRRVKMQNMVRFPLMGLDMAPHMVKRSQSSWSLPSHWSPWRRPYGLGRDPHDYLYDLYAVCNHHGTMHGGHYTAYCKNSVDGQWYCFDDSEVQPIADEEVCKPTAYILFYQRRTTIPSWSANSSVAGSTSSSLCEHWVNRLPGSRQPSVASGASSRRTSLASLAESVEFTGDLSGDDGGFSTRPFVRSVQRQSLSSRSSIASPLALCENGIKPSWSLSAKLQMRSNSPSRFSLDSYSSSTLERIGEACDDKVSTSCFGRSSSGKAPLAMMESITSDEGSSRKSFDEPYCRAPAPAEKRASKAESLDNNNQATSGDPSATSSAKEPKRGGPGPSSAEKKEGTSARRSAAKSSSESEKSSKKRQVAAASAQNPAASSASSSPQAKVSSAKVSNAKVTNSKVSNTKAKGESSKSGRASSSGTPSKKDPSQSQEGTPVGASARKQRVSSAPQSSASPSPTGRKATTAERSSASGRRKLTERSASRDSTRASPLADKPRTGSSSRVSAGRAGEGGPRERRVVRSSSSSSSVTSLRSPSVSSRDLRRSSRSEDKGLSFLKSALRQKETRRSTDFGKSSLLAKRASEAAARANAQAKNSTGGDGEGSGKGSIPASPEPKSGRANIKEKESPKSSTPVKNSLLTSGRSKSSTSDLGSQSPENGKKSHEKTASNRKLSSSMQSSAQPTTRPQ</sequence>
<dbReference type="PROSITE" id="PS50235">
    <property type="entry name" value="USP_3"/>
    <property type="match status" value="1"/>
</dbReference>
<feature type="compositionally biased region" description="Basic and acidic residues" evidence="4">
    <location>
        <begin position="821"/>
        <end position="832"/>
    </location>
</feature>
<dbReference type="OrthoDB" id="292964at2759"/>
<dbReference type="CDD" id="cd17039">
    <property type="entry name" value="Ubl_ubiquitin_like"/>
    <property type="match status" value="1"/>
</dbReference>
<dbReference type="Pfam" id="PF00443">
    <property type="entry name" value="UCH"/>
    <property type="match status" value="1"/>
</dbReference>
<feature type="compositionally biased region" description="Polar residues" evidence="4">
    <location>
        <begin position="601"/>
        <end position="611"/>
    </location>
</feature>
<gene>
    <name evidence="6" type="ORF">AGOR_G00230010</name>
</gene>
<dbReference type="EMBL" id="JAERUA010000022">
    <property type="protein sequence ID" value="KAI1884778.1"/>
    <property type="molecule type" value="Genomic_DNA"/>
</dbReference>
<dbReference type="InterPro" id="IPR028889">
    <property type="entry name" value="USP"/>
</dbReference>
<evidence type="ECO:0000256" key="4">
    <source>
        <dbReference type="SAM" id="MobiDB-lite"/>
    </source>
</evidence>
<reference evidence="6" key="1">
    <citation type="submission" date="2021-01" db="EMBL/GenBank/DDBJ databases">
        <authorList>
            <person name="Zahm M."/>
            <person name="Roques C."/>
            <person name="Cabau C."/>
            <person name="Klopp C."/>
            <person name="Donnadieu C."/>
            <person name="Jouanno E."/>
            <person name="Lampietro C."/>
            <person name="Louis A."/>
            <person name="Herpin A."/>
            <person name="Echchiki A."/>
            <person name="Berthelot C."/>
            <person name="Parey E."/>
            <person name="Roest-Crollius H."/>
            <person name="Braasch I."/>
            <person name="Postlethwait J."/>
            <person name="Bobe J."/>
            <person name="Montfort J."/>
            <person name="Bouchez O."/>
            <person name="Begum T."/>
            <person name="Mejri S."/>
            <person name="Adams A."/>
            <person name="Chen W.-J."/>
            <person name="Guiguen Y."/>
        </authorList>
    </citation>
    <scope>NUCLEOTIDE SEQUENCE</scope>
    <source>
        <tissue evidence="6">Blood</tissue>
    </source>
</reference>
<feature type="compositionally biased region" description="Low complexity" evidence="4">
    <location>
        <begin position="919"/>
        <end position="941"/>
    </location>
</feature>
<name>A0A8T3CQG6_9TELE</name>
<feature type="compositionally biased region" description="Polar residues" evidence="4">
    <location>
        <begin position="330"/>
        <end position="342"/>
    </location>
</feature>
<dbReference type="PROSITE" id="PS00973">
    <property type="entry name" value="USP_2"/>
    <property type="match status" value="1"/>
</dbReference>
<comment type="caution">
    <text evidence="6">The sequence shown here is derived from an EMBL/GenBank/DDBJ whole genome shotgun (WGS) entry which is preliminary data.</text>
</comment>
<dbReference type="PANTHER" id="PTHR21646:SF44">
    <property type="entry name" value="UBIQUITIN CARBOXYL-TERMINAL HYDROLASE 31"/>
    <property type="match status" value="1"/>
</dbReference>
<feature type="compositionally biased region" description="Basic and acidic residues" evidence="4">
    <location>
        <begin position="885"/>
        <end position="897"/>
    </location>
</feature>
<dbReference type="InterPro" id="IPR038765">
    <property type="entry name" value="Papain-like_cys_pep_sf"/>
</dbReference>
<feature type="compositionally biased region" description="Basic and acidic residues" evidence="4">
    <location>
        <begin position="906"/>
        <end position="915"/>
    </location>
</feature>
<accession>A0A8T3CQG6</accession>
<feature type="compositionally biased region" description="Low complexity" evidence="4">
    <location>
        <begin position="759"/>
        <end position="768"/>
    </location>
</feature>
<evidence type="ECO:0000259" key="5">
    <source>
        <dbReference type="PROSITE" id="PS50235"/>
    </source>
</evidence>
<dbReference type="PANTHER" id="PTHR21646">
    <property type="entry name" value="UBIQUITIN CARBOXYL-TERMINAL HYDROLASE"/>
    <property type="match status" value="1"/>
</dbReference>
<feature type="compositionally biased region" description="Low complexity" evidence="4">
    <location>
        <begin position="792"/>
        <end position="803"/>
    </location>
</feature>
<dbReference type="Proteomes" id="UP000829720">
    <property type="component" value="Unassembled WGS sequence"/>
</dbReference>
<evidence type="ECO:0000313" key="6">
    <source>
        <dbReference type="EMBL" id="KAI1884778.1"/>
    </source>
</evidence>
<keyword evidence="3" id="KW-0378">Hydrolase</keyword>
<dbReference type="InterPro" id="IPR001394">
    <property type="entry name" value="Peptidase_C19_UCH"/>
</dbReference>
<feature type="region of interest" description="Disordered" evidence="4">
    <location>
        <begin position="600"/>
        <end position="1031"/>
    </location>
</feature>
<dbReference type="GO" id="GO:0016579">
    <property type="term" value="P:protein deubiquitination"/>
    <property type="evidence" value="ECO:0007669"/>
    <property type="project" value="InterPro"/>
</dbReference>
<evidence type="ECO:0000256" key="2">
    <source>
        <dbReference type="ARBA" id="ARBA00012759"/>
    </source>
</evidence>
<feature type="compositionally biased region" description="Polar residues" evidence="4">
    <location>
        <begin position="1013"/>
        <end position="1031"/>
    </location>
</feature>
<feature type="compositionally biased region" description="Polar residues" evidence="4">
    <location>
        <begin position="740"/>
        <end position="751"/>
    </location>
</feature>
<feature type="compositionally biased region" description="Polar residues" evidence="4">
    <location>
        <begin position="973"/>
        <end position="1001"/>
    </location>
</feature>
<feature type="compositionally biased region" description="Polar residues" evidence="4">
    <location>
        <begin position="653"/>
        <end position="670"/>
    </location>
</feature>
<organism evidence="6 7">
    <name type="scientific">Albula goreensis</name>
    <dbReference type="NCBI Taxonomy" id="1534307"/>
    <lineage>
        <taxon>Eukaryota</taxon>
        <taxon>Metazoa</taxon>
        <taxon>Chordata</taxon>
        <taxon>Craniata</taxon>
        <taxon>Vertebrata</taxon>
        <taxon>Euteleostomi</taxon>
        <taxon>Actinopterygii</taxon>
        <taxon>Neopterygii</taxon>
        <taxon>Teleostei</taxon>
        <taxon>Albuliformes</taxon>
        <taxon>Albulidae</taxon>
        <taxon>Albula</taxon>
    </lineage>
</organism>